<sequence length="40" mass="4609">MQEPEERRPCARHPCLEAHTNVETHDNRIDVHSTKGAEDV</sequence>
<name>A0A7U7J4B6_9GAMM</name>
<comment type="caution">
    <text evidence="1">The sequence shown here is derived from an EMBL/GenBank/DDBJ whole genome shotgun (WGS) entry which is preliminary data.</text>
</comment>
<accession>A0A7U7J4B6</accession>
<gene>
    <name evidence="1" type="ORF">BN874_720020</name>
</gene>
<protein>
    <submittedName>
        <fullName evidence="1">Uncharacterized protein</fullName>
    </submittedName>
</protein>
<organism evidence="1 2">
    <name type="scientific">Candidatus Contendobacter odensis Run_B_J11</name>
    <dbReference type="NCBI Taxonomy" id="1400861"/>
    <lineage>
        <taxon>Bacteria</taxon>
        <taxon>Pseudomonadati</taxon>
        <taxon>Pseudomonadota</taxon>
        <taxon>Gammaproteobacteria</taxon>
        <taxon>Candidatus Competibacteraceae</taxon>
        <taxon>Candidatus Contendibacter</taxon>
    </lineage>
</organism>
<reference evidence="1 2" key="1">
    <citation type="journal article" date="2014" name="ISME J.">
        <title>Candidatus Competibacter-lineage genomes retrieved from metagenomes reveal functional metabolic diversity.</title>
        <authorList>
            <person name="McIlroy S.J."/>
            <person name="Albertsen M."/>
            <person name="Andresen E.K."/>
            <person name="Saunders A.M."/>
            <person name="Kristiansen R."/>
            <person name="Stokholm-Bjerregaard M."/>
            <person name="Nielsen K.L."/>
            <person name="Nielsen P.H."/>
        </authorList>
    </citation>
    <scope>NUCLEOTIDE SEQUENCE [LARGE SCALE GENOMIC DNA]</scope>
    <source>
        <strain evidence="1 2">Run_B_J11</strain>
    </source>
</reference>
<evidence type="ECO:0000313" key="2">
    <source>
        <dbReference type="Proteomes" id="UP000019184"/>
    </source>
</evidence>
<evidence type="ECO:0000313" key="1">
    <source>
        <dbReference type="EMBL" id="CDH47076.1"/>
    </source>
</evidence>
<dbReference type="AlphaFoldDB" id="A0A7U7J4B6"/>
<dbReference type="EMBL" id="CBTK010000290">
    <property type="protein sequence ID" value="CDH47076.1"/>
    <property type="molecule type" value="Genomic_DNA"/>
</dbReference>
<dbReference type="Proteomes" id="UP000019184">
    <property type="component" value="Unassembled WGS sequence"/>
</dbReference>
<keyword evidence="2" id="KW-1185">Reference proteome</keyword>
<proteinExistence type="predicted"/>